<accession>A0ABS9GZJ2</accession>
<evidence type="ECO:0000313" key="1">
    <source>
        <dbReference type="EMBL" id="MCF6137091.1"/>
    </source>
</evidence>
<evidence type="ECO:0000313" key="2">
    <source>
        <dbReference type="Proteomes" id="UP001649381"/>
    </source>
</evidence>
<protein>
    <submittedName>
        <fullName evidence="1">Uncharacterized protein</fullName>
    </submittedName>
</protein>
<sequence length="52" mass="6022">MKRNALDVQGCDQAVKGFREEFAEEFGIYRPAAERESITKKIVDENQKEKDC</sequence>
<dbReference type="RefSeq" id="WP_236332386.1">
    <property type="nucleotide sequence ID" value="NZ_JAKIJS010000001.1"/>
</dbReference>
<comment type="caution">
    <text evidence="1">The sequence shown here is derived from an EMBL/GenBank/DDBJ whole genome shotgun (WGS) entry which is preliminary data.</text>
</comment>
<name>A0ABS9GZJ2_9BACL</name>
<proteinExistence type="predicted"/>
<organism evidence="1 2">
    <name type="scientific">Pseudalkalibacillus berkeleyi</name>
    <dbReference type="NCBI Taxonomy" id="1069813"/>
    <lineage>
        <taxon>Bacteria</taxon>
        <taxon>Bacillati</taxon>
        <taxon>Bacillota</taxon>
        <taxon>Bacilli</taxon>
        <taxon>Bacillales</taxon>
        <taxon>Fictibacillaceae</taxon>
        <taxon>Pseudalkalibacillus</taxon>
    </lineage>
</organism>
<keyword evidence="2" id="KW-1185">Reference proteome</keyword>
<dbReference type="Proteomes" id="UP001649381">
    <property type="component" value="Unassembled WGS sequence"/>
</dbReference>
<gene>
    <name evidence="1" type="ORF">L2716_05055</name>
</gene>
<dbReference type="EMBL" id="JAKIJS010000001">
    <property type="protein sequence ID" value="MCF6137091.1"/>
    <property type="molecule type" value="Genomic_DNA"/>
</dbReference>
<reference evidence="1 2" key="1">
    <citation type="submission" date="2022-01" db="EMBL/GenBank/DDBJ databases">
        <title>Alkalihalobacillus sp. EGI L200015, a novel bacterium isolated from a salt lake sediment.</title>
        <authorList>
            <person name="Gao L."/>
            <person name="Fang B.-Z."/>
            <person name="Li W.-J."/>
        </authorList>
    </citation>
    <scope>NUCLEOTIDE SEQUENCE [LARGE SCALE GENOMIC DNA]</scope>
    <source>
        <strain evidence="1 2">KCTC 12718</strain>
    </source>
</reference>